<dbReference type="GeneID" id="95324269"/>
<evidence type="ECO:0000256" key="2">
    <source>
        <dbReference type="ARBA" id="ARBA00022670"/>
    </source>
</evidence>
<evidence type="ECO:0000256" key="1">
    <source>
        <dbReference type="ARBA" id="ARBA00022612"/>
    </source>
</evidence>
<dbReference type="GO" id="GO:0006508">
    <property type="term" value="P:proteolysis"/>
    <property type="evidence" value="ECO:0007669"/>
    <property type="project" value="UniProtKB-KW"/>
</dbReference>
<accession>A0ABT2HDM1</accession>
<keyword evidence="3" id="KW-0378">Hydrolase</keyword>
<dbReference type="Proteomes" id="UP001652264">
    <property type="component" value="Unassembled WGS sequence"/>
</dbReference>
<sequence>MTVKTKTVDIEVKADAPDGEGQFTGYASVFGNKDSYGDVVLPGAFAESLKTFGPNGSGIPVYWRHRMDDPYMLIGQTIEAKEDERGLFVHVQLDTSINNGAQTYKLLKAGLVKQMSFAYDVVEGALVESENDGYYYELRKLTIHEVSVVPVGANQETEILAVKSAALAVAAGVKAGQIVPTEAREDLEGAITALKGALATTTDQEKAAGTPDAKDEEPPAAKSEEQTTVPAARALAEATIQGLL</sequence>
<evidence type="ECO:0000256" key="4">
    <source>
        <dbReference type="SAM" id="MobiDB-lite"/>
    </source>
</evidence>
<evidence type="ECO:0000313" key="7">
    <source>
        <dbReference type="Proteomes" id="UP001652264"/>
    </source>
</evidence>
<dbReference type="InterPro" id="IPR054613">
    <property type="entry name" value="Peptidase_S78_dom"/>
</dbReference>
<feature type="domain" description="Prohead serine protease" evidence="5">
    <location>
        <begin position="10"/>
        <end position="163"/>
    </location>
</feature>
<dbReference type="GO" id="GO:0008233">
    <property type="term" value="F:peptidase activity"/>
    <property type="evidence" value="ECO:0007669"/>
    <property type="project" value="UniProtKB-KW"/>
</dbReference>
<dbReference type="NCBIfam" id="TIGR01543">
    <property type="entry name" value="proheadase_HK97"/>
    <property type="match status" value="1"/>
</dbReference>
<dbReference type="EMBL" id="JANVAD010000001">
    <property type="protein sequence ID" value="MCS6521353.1"/>
    <property type="molecule type" value="Genomic_DNA"/>
</dbReference>
<gene>
    <name evidence="6" type="ORF">NYQ28_02090</name>
</gene>
<keyword evidence="7" id="KW-1185">Reference proteome</keyword>
<evidence type="ECO:0000256" key="3">
    <source>
        <dbReference type="ARBA" id="ARBA00022801"/>
    </source>
</evidence>
<evidence type="ECO:0000259" key="5">
    <source>
        <dbReference type="Pfam" id="PF04586"/>
    </source>
</evidence>
<keyword evidence="2 6" id="KW-0645">Protease</keyword>
<organism evidence="6 7">
    <name type="scientific">Curtobacterium citreum</name>
    <dbReference type="NCBI Taxonomy" id="2036"/>
    <lineage>
        <taxon>Bacteria</taxon>
        <taxon>Bacillati</taxon>
        <taxon>Actinomycetota</taxon>
        <taxon>Actinomycetes</taxon>
        <taxon>Micrococcales</taxon>
        <taxon>Microbacteriaceae</taxon>
        <taxon>Curtobacterium</taxon>
    </lineage>
</organism>
<proteinExistence type="predicted"/>
<keyword evidence="1" id="KW-1188">Viral release from host cell</keyword>
<dbReference type="RefSeq" id="WP_167510086.1">
    <property type="nucleotide sequence ID" value="NZ_BMNV01000004.1"/>
</dbReference>
<evidence type="ECO:0000313" key="6">
    <source>
        <dbReference type="EMBL" id="MCS6521353.1"/>
    </source>
</evidence>
<protein>
    <submittedName>
        <fullName evidence="6">HK97 family phage prohead protease</fullName>
    </submittedName>
</protein>
<name>A0ABT2HDM1_9MICO</name>
<comment type="caution">
    <text evidence="6">The sequence shown here is derived from an EMBL/GenBank/DDBJ whole genome shotgun (WGS) entry which is preliminary data.</text>
</comment>
<reference evidence="6 7" key="1">
    <citation type="submission" date="2022-08" db="EMBL/GenBank/DDBJ databases">
        <title>Taxonomy of Curtobacterium flaccumfaciens.</title>
        <authorList>
            <person name="Osdaghi E."/>
            <person name="Taghavi S.M."/>
            <person name="Hamidizade M."/>
            <person name="Abachi H."/>
            <person name="Fazliarab A."/>
            <person name="Baeyen S."/>
            <person name="Portier P."/>
            <person name="Van Vaerenbergh J."/>
            <person name="Jacques M.-A."/>
        </authorList>
    </citation>
    <scope>NUCLEOTIDE SEQUENCE [LARGE SCALE GENOMIC DNA]</scope>
    <source>
        <strain evidence="6 7">LMG8786T</strain>
    </source>
</reference>
<dbReference type="InterPro" id="IPR006433">
    <property type="entry name" value="Prohead_protease"/>
</dbReference>
<feature type="region of interest" description="Disordered" evidence="4">
    <location>
        <begin position="201"/>
        <end position="230"/>
    </location>
</feature>
<feature type="compositionally biased region" description="Basic and acidic residues" evidence="4">
    <location>
        <begin position="212"/>
        <end position="225"/>
    </location>
</feature>
<dbReference type="Pfam" id="PF04586">
    <property type="entry name" value="Peptidase_S78"/>
    <property type="match status" value="1"/>
</dbReference>